<name>A0A7Y0ZSL0_PSEVE</name>
<dbReference type="Proteomes" id="UP000552560">
    <property type="component" value="Unassembled WGS sequence"/>
</dbReference>
<dbReference type="OrthoDB" id="3982782at2"/>
<evidence type="ECO:0008006" key="3">
    <source>
        <dbReference type="Google" id="ProtNLM"/>
    </source>
</evidence>
<proteinExistence type="predicted"/>
<accession>A0A7Y0ZSL0</accession>
<evidence type="ECO:0000313" key="1">
    <source>
        <dbReference type="EMBL" id="NMX97202.1"/>
    </source>
</evidence>
<reference evidence="1 2" key="1">
    <citation type="journal article" date="2020" name="Front. Microbiol.">
        <title>Genetic Organization of the aprX-lipA2 Operon Affects the Proteolytic Potential of Pseudomonas Species in Milk.</title>
        <authorList>
            <person name="Maier C."/>
            <person name="Huptas C."/>
            <person name="von Neubeck M."/>
            <person name="Scherer S."/>
            <person name="Wenning M."/>
            <person name="Lucking G."/>
        </authorList>
    </citation>
    <scope>NUCLEOTIDE SEQUENCE [LARGE SCALE GENOMIC DNA]</scope>
    <source>
        <strain evidence="1 2">WS 4671</strain>
    </source>
</reference>
<dbReference type="EMBL" id="JAAQWE010000008">
    <property type="protein sequence ID" value="NMX97202.1"/>
    <property type="molecule type" value="Genomic_DNA"/>
</dbReference>
<organism evidence="1 2">
    <name type="scientific">Pseudomonas veronii</name>
    <dbReference type="NCBI Taxonomy" id="76761"/>
    <lineage>
        <taxon>Bacteria</taxon>
        <taxon>Pseudomonadati</taxon>
        <taxon>Pseudomonadota</taxon>
        <taxon>Gammaproteobacteria</taxon>
        <taxon>Pseudomonadales</taxon>
        <taxon>Pseudomonadaceae</taxon>
        <taxon>Pseudomonas</taxon>
    </lineage>
</organism>
<dbReference type="AlphaFoldDB" id="A0A7Y0ZSL0"/>
<evidence type="ECO:0000313" key="2">
    <source>
        <dbReference type="Proteomes" id="UP000552560"/>
    </source>
</evidence>
<dbReference type="Gene3D" id="3.20.20.140">
    <property type="entry name" value="Metal-dependent hydrolases"/>
    <property type="match status" value="1"/>
</dbReference>
<dbReference type="RefSeq" id="WP_134939335.1">
    <property type="nucleotide sequence ID" value="NZ_CP149793.1"/>
</dbReference>
<gene>
    <name evidence="1" type="ORF">HBO43_11405</name>
</gene>
<sequence length="435" mass="48366">MIDVATQMKRTALVAFMAVASGCSSPPERSADSTKPTEPLADSHFHISNYAFQGTTLRNLVDNYMSTGITRSVVMPLPLQQRWDSFEGYQANSGGDAFGPNYYIGPKSDLYYYAFADAMYAKEYLELPREYQERLDLMITGFNPMDRYAVQHLKRAILTYPGAFVGIGEFTIHKEVVSKKIAGEPISHTAAGDIPSDVHSADETMSLTSESLSSLLQEAGEIGLVATLHNDVYDSDVTHTGEVKALHPERNYESELKSLCSTAPKTVTIWAHTGLGRFVKPTKDHLAIVGRVLDSCNNWLVDISWDIVQETILHPGSAMPSTEEWTAFLDKYQDRILWGSDTVIFGRNKFEVLPGAGMTVAPGKLMAAQDYKSVSKILDPVFATLSPQAAAKIKYENYVRVFNGARLKVRAWEQLHRDANVWDIKTPKTPDLRPQ</sequence>
<comment type="caution">
    <text evidence="1">The sequence shown here is derived from an EMBL/GenBank/DDBJ whole genome shotgun (WGS) entry which is preliminary data.</text>
</comment>
<dbReference type="SUPFAM" id="SSF51556">
    <property type="entry name" value="Metallo-dependent hydrolases"/>
    <property type="match status" value="1"/>
</dbReference>
<protein>
    <recommendedName>
        <fullName evidence="3">Amidohydrolase family protein</fullName>
    </recommendedName>
</protein>
<dbReference type="InterPro" id="IPR032466">
    <property type="entry name" value="Metal_Hydrolase"/>
</dbReference>